<dbReference type="Proteomes" id="UP000789366">
    <property type="component" value="Unassembled WGS sequence"/>
</dbReference>
<keyword evidence="2" id="KW-1185">Reference proteome</keyword>
<evidence type="ECO:0000313" key="2">
    <source>
        <dbReference type="Proteomes" id="UP000789366"/>
    </source>
</evidence>
<organism evidence="1 2">
    <name type="scientific">Cetraspora pellucida</name>
    <dbReference type="NCBI Taxonomy" id="1433469"/>
    <lineage>
        <taxon>Eukaryota</taxon>
        <taxon>Fungi</taxon>
        <taxon>Fungi incertae sedis</taxon>
        <taxon>Mucoromycota</taxon>
        <taxon>Glomeromycotina</taxon>
        <taxon>Glomeromycetes</taxon>
        <taxon>Diversisporales</taxon>
        <taxon>Gigasporaceae</taxon>
        <taxon>Cetraspora</taxon>
    </lineage>
</organism>
<name>A0ACA9PB48_9GLOM</name>
<sequence>MANSEEILLPSAQQSFRSPILIKTYSNIYFNTQNVEHAVEFFKELKILFKIYICSKYQSPMRKTKNKSCGDKCKWTCTSKTACGYATTIRTGTWLTKSKLSLTQITKIMFCWSYKLLQQFAASEANVSTILIVDWYNFCYDIYCVTLMNQNKKVRDEEKIVKIDKSKFSKCKYNKVSVPNRSKEMLLKILEENVKKETIIYSDC</sequence>
<evidence type="ECO:0000313" key="1">
    <source>
        <dbReference type="EMBL" id="CAG8699409.1"/>
    </source>
</evidence>
<gene>
    <name evidence="1" type="ORF">SPELUC_LOCUS11196</name>
</gene>
<protein>
    <submittedName>
        <fullName evidence="1">15781_t:CDS:1</fullName>
    </submittedName>
</protein>
<accession>A0ACA9PB48</accession>
<dbReference type="EMBL" id="CAJVPW010022945">
    <property type="protein sequence ID" value="CAG8699409.1"/>
    <property type="molecule type" value="Genomic_DNA"/>
</dbReference>
<reference evidence="1" key="1">
    <citation type="submission" date="2021-06" db="EMBL/GenBank/DDBJ databases">
        <authorList>
            <person name="Kallberg Y."/>
            <person name="Tangrot J."/>
            <person name="Rosling A."/>
        </authorList>
    </citation>
    <scope>NUCLEOTIDE SEQUENCE</scope>
    <source>
        <strain evidence="1">28 12/20/2015</strain>
    </source>
</reference>
<proteinExistence type="predicted"/>
<comment type="caution">
    <text evidence="1">The sequence shown here is derived from an EMBL/GenBank/DDBJ whole genome shotgun (WGS) entry which is preliminary data.</text>
</comment>